<reference evidence="5 6" key="2">
    <citation type="submission" date="2024-10" db="EMBL/GenBank/DDBJ databases">
        <authorList>
            <person name="Ryan C."/>
        </authorList>
    </citation>
    <scope>NUCLEOTIDE SEQUENCE [LARGE SCALE GENOMIC DNA]</scope>
</reference>
<dbReference type="GO" id="GO:0016757">
    <property type="term" value="F:glycosyltransferase activity"/>
    <property type="evidence" value="ECO:0007669"/>
    <property type="project" value="UniProtKB-KW"/>
</dbReference>
<dbReference type="PANTHER" id="PTHR11926:SF1534">
    <property type="entry name" value="GLYCOSYLTRANSFERASE"/>
    <property type="match status" value="1"/>
</dbReference>
<dbReference type="SUPFAM" id="SSF53756">
    <property type="entry name" value="UDP-Glycosyltransferase/glycogen phosphorylase"/>
    <property type="match status" value="1"/>
</dbReference>
<sequence>MPPPRPHFLVLTYPLQGHIAPALRLARRLLAVAPDALVTFSTTEAAHRRLFPATPEEEVHGPNAAAGGRLEFHPFSDGTDGGYGGGSDDAAEFSAYVASFHAAGPRSVGELLDALASRRGRPPVTCVVYTLMLPWAAGVARARDIPSALFWIQPAVVLAVYHRYFHGHAGAVAELSRRGDPSLAVELPGLPPLPVGDLPTFLTESTDPGHYFHPIFLTFRDLFDALDRETPKATILVNSCQELEVLGALAAVGQHDVLTVGPVLPTGDDETSIFKPDDGAKYMEWLDTKPASSVVYVSFGSLATMGREQLDELLLGLEESRRPYLLVVRKDNKQAMLAEAEAADTMGAERLKSGIAVEWCDQARVLSHAAVGCFVTHCGWNSVAESVASGVPMVGVPKVSEQSMNAWLFERQWRTGARARVDEGGVMRAAELIRCLEEVMGDGPAAAEARRMAEVWKRVVAEAMGSRGSSYCNLLAFVDGTTRSSS</sequence>
<evidence type="ECO:0000256" key="1">
    <source>
        <dbReference type="ARBA" id="ARBA00009995"/>
    </source>
</evidence>
<evidence type="ECO:0000256" key="3">
    <source>
        <dbReference type="RuleBase" id="RU003718"/>
    </source>
</evidence>
<dbReference type="InterPro" id="IPR035595">
    <property type="entry name" value="UDP_glycos_trans_CS"/>
</dbReference>
<evidence type="ECO:0000256" key="2">
    <source>
        <dbReference type="ARBA" id="ARBA00022679"/>
    </source>
</evidence>
<dbReference type="EMBL" id="OZ075145">
    <property type="protein sequence ID" value="CAL5048472.1"/>
    <property type="molecule type" value="Genomic_DNA"/>
</dbReference>
<organism evidence="5 6">
    <name type="scientific">Urochloa decumbens</name>
    <dbReference type="NCBI Taxonomy" id="240449"/>
    <lineage>
        <taxon>Eukaryota</taxon>
        <taxon>Viridiplantae</taxon>
        <taxon>Streptophyta</taxon>
        <taxon>Embryophyta</taxon>
        <taxon>Tracheophyta</taxon>
        <taxon>Spermatophyta</taxon>
        <taxon>Magnoliopsida</taxon>
        <taxon>Liliopsida</taxon>
        <taxon>Poales</taxon>
        <taxon>Poaceae</taxon>
        <taxon>PACMAD clade</taxon>
        <taxon>Panicoideae</taxon>
        <taxon>Panicodae</taxon>
        <taxon>Paniceae</taxon>
        <taxon>Melinidinae</taxon>
        <taxon>Urochloa</taxon>
    </lineage>
</organism>
<dbReference type="InterPro" id="IPR002213">
    <property type="entry name" value="UDP_glucos_trans"/>
</dbReference>
<dbReference type="AlphaFoldDB" id="A0ABC9E096"/>
<name>A0ABC9E096_9POAL</name>
<comment type="similarity">
    <text evidence="1 3">Belongs to the UDP-glycosyltransferase family.</text>
</comment>
<dbReference type="Gene3D" id="3.40.50.2000">
    <property type="entry name" value="Glycogen Phosphorylase B"/>
    <property type="match status" value="2"/>
</dbReference>
<reference evidence="6" key="1">
    <citation type="submission" date="2024-06" db="EMBL/GenBank/DDBJ databases">
        <authorList>
            <person name="Ryan C."/>
        </authorList>
    </citation>
    <scope>NUCLEOTIDE SEQUENCE [LARGE SCALE GENOMIC DNA]</scope>
</reference>
<dbReference type="FunFam" id="3.40.50.2000:FF:000056">
    <property type="entry name" value="Glycosyltransferase"/>
    <property type="match status" value="1"/>
</dbReference>
<dbReference type="CDD" id="cd03784">
    <property type="entry name" value="GT1_Gtf-like"/>
    <property type="match status" value="1"/>
</dbReference>
<evidence type="ECO:0000313" key="6">
    <source>
        <dbReference type="Proteomes" id="UP001497457"/>
    </source>
</evidence>
<protein>
    <recommendedName>
        <fullName evidence="4">Glycosyltransferase</fullName>
        <ecNumber evidence="4">2.4.1.-</ecNumber>
    </recommendedName>
</protein>
<evidence type="ECO:0000256" key="4">
    <source>
        <dbReference type="RuleBase" id="RU362057"/>
    </source>
</evidence>
<gene>
    <name evidence="5" type="ORF">URODEC1_LOCUS90463</name>
</gene>
<dbReference type="PROSITE" id="PS00375">
    <property type="entry name" value="UDPGT"/>
    <property type="match status" value="1"/>
</dbReference>
<accession>A0ABC9E096</accession>
<dbReference type="Proteomes" id="UP001497457">
    <property type="component" value="Chromosome 35b"/>
</dbReference>
<proteinExistence type="inferred from homology"/>
<evidence type="ECO:0000313" key="5">
    <source>
        <dbReference type="EMBL" id="CAL5048472.1"/>
    </source>
</evidence>
<dbReference type="FunFam" id="3.40.50.2000:FF:000255">
    <property type="entry name" value="Glycosyltransferase"/>
    <property type="match status" value="1"/>
</dbReference>
<keyword evidence="6" id="KW-1185">Reference proteome</keyword>
<keyword evidence="2 3" id="KW-0808">Transferase</keyword>
<keyword evidence="3" id="KW-0328">Glycosyltransferase</keyword>
<dbReference type="EC" id="2.4.1.-" evidence="4"/>
<dbReference type="Pfam" id="PF00201">
    <property type="entry name" value="UDPGT"/>
    <property type="match status" value="1"/>
</dbReference>
<dbReference type="PANTHER" id="PTHR11926">
    <property type="entry name" value="GLUCOSYL/GLUCURONOSYL TRANSFERASES"/>
    <property type="match status" value="1"/>
</dbReference>